<evidence type="ECO:0000313" key="2">
    <source>
        <dbReference type="EMBL" id="TYK10291.1"/>
    </source>
</evidence>
<dbReference type="InterPro" id="IPR021899">
    <property type="entry name" value="DUF3511"/>
</dbReference>
<evidence type="ECO:0000313" key="4">
    <source>
        <dbReference type="Proteomes" id="UP000321947"/>
    </source>
</evidence>
<reference evidence="3 4" key="1">
    <citation type="submission" date="2019-08" db="EMBL/GenBank/DDBJ databases">
        <title>Draft genome sequences of two oriental melons (Cucumis melo L. var makuwa).</title>
        <authorList>
            <person name="Kwon S.-Y."/>
        </authorList>
    </citation>
    <scope>NUCLEOTIDE SEQUENCE [LARGE SCALE GENOMIC DNA]</scope>
    <source>
        <strain evidence="4">cv. Chang Bougi</strain>
        <strain evidence="3">cv. SW 3</strain>
        <tissue evidence="2">Leaf</tissue>
    </source>
</reference>
<comment type="caution">
    <text evidence="2">The sequence shown here is derived from an EMBL/GenBank/DDBJ whole genome shotgun (WGS) entry which is preliminary data.</text>
</comment>
<proteinExistence type="predicted"/>
<dbReference type="EMBL" id="SSTD01011206">
    <property type="protein sequence ID" value="TYK10291.1"/>
    <property type="molecule type" value="Genomic_DNA"/>
</dbReference>
<name>A0A5D3CEU1_CUCMM</name>
<gene>
    <name evidence="2" type="ORF">E5676_scaffold16G004420</name>
    <name evidence="1" type="ORF">E6C27_scaffold761G00710</name>
</gene>
<organism evidence="2 4">
    <name type="scientific">Cucumis melo var. makuwa</name>
    <name type="common">Oriental melon</name>
    <dbReference type="NCBI Taxonomy" id="1194695"/>
    <lineage>
        <taxon>Eukaryota</taxon>
        <taxon>Viridiplantae</taxon>
        <taxon>Streptophyta</taxon>
        <taxon>Embryophyta</taxon>
        <taxon>Tracheophyta</taxon>
        <taxon>Spermatophyta</taxon>
        <taxon>Magnoliopsida</taxon>
        <taxon>eudicotyledons</taxon>
        <taxon>Gunneridae</taxon>
        <taxon>Pentapetalae</taxon>
        <taxon>rosids</taxon>
        <taxon>fabids</taxon>
        <taxon>Cucurbitales</taxon>
        <taxon>Cucurbitaceae</taxon>
        <taxon>Benincaseae</taxon>
        <taxon>Cucumis</taxon>
    </lineage>
</organism>
<accession>A0A5D3CEU1</accession>
<dbReference type="Proteomes" id="UP000321393">
    <property type="component" value="Unassembled WGS sequence"/>
</dbReference>
<dbReference type="Pfam" id="PF12023">
    <property type="entry name" value="DUF3511"/>
    <property type="match status" value="1"/>
</dbReference>
<dbReference type="EMBL" id="SSTE01011666">
    <property type="protein sequence ID" value="KAA0050944.1"/>
    <property type="molecule type" value="Genomic_DNA"/>
</dbReference>
<evidence type="ECO:0000313" key="1">
    <source>
        <dbReference type="EMBL" id="KAA0050944.1"/>
    </source>
</evidence>
<dbReference type="AlphaFoldDB" id="A0A5D3CEU1"/>
<sequence>MEAAQRWSGATSGQRPRRMGTLETIKEVRSRRERVVETTKMWKESVKKWWNNGEMNKRKGGRVAKYKFYCLNSSKLKVSINNGFKWMKINKSDNSVSSF</sequence>
<protein>
    <submittedName>
        <fullName evidence="2">Uncharacterized protein</fullName>
    </submittedName>
</protein>
<evidence type="ECO:0000313" key="3">
    <source>
        <dbReference type="Proteomes" id="UP000321393"/>
    </source>
</evidence>
<dbReference type="Proteomes" id="UP000321947">
    <property type="component" value="Unassembled WGS sequence"/>
</dbReference>